<dbReference type="EMBL" id="BPLQ01011692">
    <property type="protein sequence ID" value="GIY59639.1"/>
    <property type="molecule type" value="Genomic_DNA"/>
</dbReference>
<proteinExistence type="predicted"/>
<evidence type="ECO:0000313" key="1">
    <source>
        <dbReference type="EMBL" id="GIY59639.1"/>
    </source>
</evidence>
<evidence type="ECO:0000313" key="2">
    <source>
        <dbReference type="Proteomes" id="UP001054837"/>
    </source>
</evidence>
<comment type="caution">
    <text evidence="1">The sequence shown here is derived from an EMBL/GenBank/DDBJ whole genome shotgun (WGS) entry which is preliminary data.</text>
</comment>
<gene>
    <name evidence="1" type="ORF">CDAR_284371</name>
</gene>
<sequence length="80" mass="9522">MLSSGPRRRSIICQIYDFHSSTHRQSLESIDMHEFWAMLRNDFPLYMSYTGQEFRAGWLESVALRKLAAWNDIWSDIFFG</sequence>
<protein>
    <submittedName>
        <fullName evidence="1">Uncharacterized protein</fullName>
    </submittedName>
</protein>
<keyword evidence="2" id="KW-1185">Reference proteome</keyword>
<dbReference type="Proteomes" id="UP001054837">
    <property type="component" value="Unassembled WGS sequence"/>
</dbReference>
<dbReference type="AlphaFoldDB" id="A0AAV4UPH8"/>
<organism evidence="1 2">
    <name type="scientific">Caerostris darwini</name>
    <dbReference type="NCBI Taxonomy" id="1538125"/>
    <lineage>
        <taxon>Eukaryota</taxon>
        <taxon>Metazoa</taxon>
        <taxon>Ecdysozoa</taxon>
        <taxon>Arthropoda</taxon>
        <taxon>Chelicerata</taxon>
        <taxon>Arachnida</taxon>
        <taxon>Araneae</taxon>
        <taxon>Araneomorphae</taxon>
        <taxon>Entelegynae</taxon>
        <taxon>Araneoidea</taxon>
        <taxon>Araneidae</taxon>
        <taxon>Caerostris</taxon>
    </lineage>
</organism>
<name>A0AAV4UPH8_9ARAC</name>
<accession>A0AAV4UPH8</accession>
<reference evidence="1 2" key="1">
    <citation type="submission" date="2021-06" db="EMBL/GenBank/DDBJ databases">
        <title>Caerostris darwini draft genome.</title>
        <authorList>
            <person name="Kono N."/>
            <person name="Arakawa K."/>
        </authorList>
    </citation>
    <scope>NUCLEOTIDE SEQUENCE [LARGE SCALE GENOMIC DNA]</scope>
</reference>